<gene>
    <name evidence="1" type="primary">TIMM29</name>
</gene>
<dbReference type="Ensembl" id="ENSEEET00000008943.2">
    <property type="protein sequence ID" value="ENSEEEP00000008830.2"/>
    <property type="gene ID" value="ENSEEEG00000004562.2"/>
</dbReference>
<protein>
    <recommendedName>
        <fullName evidence="3">Translocase of inner mitochondrial membrane 29</fullName>
    </recommendedName>
</protein>
<dbReference type="PANTHER" id="PTHR21435:SF1">
    <property type="entry name" value="MITOCHONDRIAL IMPORT INNER MEMBRANE TRANSLOCASE SUBUNIT TIM29"/>
    <property type="match status" value="1"/>
</dbReference>
<dbReference type="PANTHER" id="PTHR21435">
    <property type="entry name" value="MITOCHONDRIAL IMPORT INNER MEMBRANE TRANSLOCASE SUBUNIT TIM29"/>
    <property type="match status" value="1"/>
</dbReference>
<reference evidence="2" key="1">
    <citation type="journal article" date="2014" name="Science">
        <title>Nonhuman genetics. Genomic basis for the convergent evolution of electric organs.</title>
        <authorList>
            <person name="Gallant J.R."/>
            <person name="Traeger L.L."/>
            <person name="Volkening J.D."/>
            <person name="Moffett H."/>
            <person name="Chen P.H."/>
            <person name="Novina C.D."/>
            <person name="Phillips G.N.Jr."/>
            <person name="Anand R."/>
            <person name="Wells G.B."/>
            <person name="Pinch M."/>
            <person name="Guth R."/>
            <person name="Unguez G.A."/>
            <person name="Albert J.S."/>
            <person name="Zakon H.H."/>
            <person name="Samanta M.P."/>
            <person name="Sussman M.R."/>
        </authorList>
    </citation>
    <scope>NUCLEOTIDE SEQUENCE [LARGE SCALE GENOMIC DNA]</scope>
</reference>
<sequence>MNREAFVSCGPVLNMATSLVLWRGCATAAMASSKGTRWERLLNTRAGAWCRSLLSDYKEACREVVVGTRERPLKATIYVALLGGAYACYRTNPDSASFQANILETSNKLALLSPWIRSGTSDGHVQSLVKLHNEGRLRHISLGIASLAYVVDYDPACNLYEARCTALSVPWVEFPKRLLDVGFASRWWLMDQKMKDYDINEEEFKHLTPALVATAPPSAQETERNESLHEKSWKPLVMMDAVDVIGKEGAETREMKENSA</sequence>
<dbReference type="GO" id="GO:0045039">
    <property type="term" value="P:protein insertion into mitochondrial inner membrane"/>
    <property type="evidence" value="ECO:0007669"/>
    <property type="project" value="TreeGrafter"/>
</dbReference>
<name>A0A4W4ECY0_ELEEL</name>
<dbReference type="GeneTree" id="ENSGT00390000018541"/>
<reference evidence="2" key="2">
    <citation type="journal article" date="2017" name="Sci. Adv.">
        <title>A tail of two voltages: Proteomic comparison of the three electric organs of the electric eel.</title>
        <authorList>
            <person name="Traeger L.L."/>
            <person name="Sabat G."/>
            <person name="Barrett-Wilt G.A."/>
            <person name="Wells G.B."/>
            <person name="Sussman M.R."/>
        </authorList>
    </citation>
    <scope>NUCLEOTIDE SEQUENCE [LARGE SCALE GENOMIC DNA]</scope>
</reference>
<dbReference type="RefSeq" id="XP_026860938.2">
    <property type="nucleotide sequence ID" value="XM_027005137.2"/>
</dbReference>
<dbReference type="InterPro" id="IPR019322">
    <property type="entry name" value="TIMM29"/>
</dbReference>
<dbReference type="OMA" id="WRLKWKM"/>
<reference evidence="1" key="5">
    <citation type="submission" date="2025-09" db="UniProtKB">
        <authorList>
            <consortium name="Ensembl"/>
        </authorList>
    </citation>
    <scope>IDENTIFICATION</scope>
</reference>
<reference evidence="1" key="4">
    <citation type="submission" date="2025-08" db="UniProtKB">
        <authorList>
            <consortium name="Ensembl"/>
        </authorList>
    </citation>
    <scope>IDENTIFICATION</scope>
</reference>
<evidence type="ECO:0000313" key="2">
    <source>
        <dbReference type="Proteomes" id="UP000314983"/>
    </source>
</evidence>
<proteinExistence type="predicted"/>
<dbReference type="GO" id="GO:0042721">
    <property type="term" value="C:TIM22 mitochondrial import inner membrane insertion complex"/>
    <property type="evidence" value="ECO:0007669"/>
    <property type="project" value="InterPro"/>
</dbReference>
<keyword evidence="2" id="KW-1185">Reference proteome</keyword>
<dbReference type="Pfam" id="PF10171">
    <property type="entry name" value="Tim29"/>
    <property type="match status" value="1"/>
</dbReference>
<evidence type="ECO:0000313" key="1">
    <source>
        <dbReference type="Ensembl" id="ENSEEEP00000008830.2"/>
    </source>
</evidence>
<dbReference type="AlphaFoldDB" id="A0A4W4ECY0"/>
<organism evidence="1 2">
    <name type="scientific">Electrophorus electricus</name>
    <name type="common">Electric eel</name>
    <name type="synonym">Gymnotus electricus</name>
    <dbReference type="NCBI Taxonomy" id="8005"/>
    <lineage>
        <taxon>Eukaryota</taxon>
        <taxon>Metazoa</taxon>
        <taxon>Chordata</taxon>
        <taxon>Craniata</taxon>
        <taxon>Vertebrata</taxon>
        <taxon>Euteleostomi</taxon>
        <taxon>Actinopterygii</taxon>
        <taxon>Neopterygii</taxon>
        <taxon>Teleostei</taxon>
        <taxon>Ostariophysi</taxon>
        <taxon>Gymnotiformes</taxon>
        <taxon>Gymnotoidei</taxon>
        <taxon>Gymnotidae</taxon>
        <taxon>Electrophorus</taxon>
    </lineage>
</organism>
<dbReference type="GeneID" id="113574316"/>
<accession>A0A4W4ECY0</accession>
<evidence type="ECO:0008006" key="3">
    <source>
        <dbReference type="Google" id="ProtNLM"/>
    </source>
</evidence>
<reference evidence="1" key="3">
    <citation type="submission" date="2020-05" db="EMBL/GenBank/DDBJ databases">
        <title>Electrophorus electricus (electric eel) genome, fEleEle1, primary haplotype.</title>
        <authorList>
            <person name="Myers G."/>
            <person name="Meyer A."/>
            <person name="Fedrigo O."/>
            <person name="Formenti G."/>
            <person name="Rhie A."/>
            <person name="Tracey A."/>
            <person name="Sims Y."/>
            <person name="Jarvis E.D."/>
        </authorList>
    </citation>
    <scope>NUCLEOTIDE SEQUENCE [LARGE SCALE GENOMIC DNA]</scope>
</reference>
<dbReference type="STRING" id="8005.ENSEEEP00000008830"/>
<dbReference type="Proteomes" id="UP000314983">
    <property type="component" value="Chromosome 1"/>
</dbReference>